<dbReference type="InterPro" id="IPR029052">
    <property type="entry name" value="Metallo-depent_PP-like"/>
</dbReference>
<dbReference type="InterPro" id="IPR004843">
    <property type="entry name" value="Calcineurin-like_PHP"/>
</dbReference>
<dbReference type="eggNOG" id="COG2129">
    <property type="taxonomic scope" value="Bacteria"/>
</dbReference>
<dbReference type="Gene3D" id="3.60.21.10">
    <property type="match status" value="1"/>
</dbReference>
<accession>S3KDN6</accession>
<protein>
    <recommendedName>
        <fullName evidence="1">Calcineurin-like phosphoesterase domain-containing protein</fullName>
    </recommendedName>
</protein>
<dbReference type="PANTHER" id="PTHR37523:SF1">
    <property type="entry name" value="CALCINEURIN-LIKE PHOSPHOESTERASE DOMAIN-CONTAINING PROTEIN"/>
    <property type="match status" value="1"/>
</dbReference>
<organism evidence="2 3">
    <name type="scientific">Treponema maltophilum ATCC 51939</name>
    <dbReference type="NCBI Taxonomy" id="1125699"/>
    <lineage>
        <taxon>Bacteria</taxon>
        <taxon>Pseudomonadati</taxon>
        <taxon>Spirochaetota</taxon>
        <taxon>Spirochaetia</taxon>
        <taxon>Spirochaetales</taxon>
        <taxon>Treponemataceae</taxon>
        <taxon>Treponema</taxon>
    </lineage>
</organism>
<dbReference type="OrthoDB" id="332939at2"/>
<dbReference type="AlphaFoldDB" id="S3KDN6"/>
<gene>
    <name evidence="2" type="ORF">HMPREF9194_00633</name>
</gene>
<dbReference type="RefSeq" id="WP_016524928.1">
    <property type="nucleotide sequence ID" value="NZ_KE332518.1"/>
</dbReference>
<dbReference type="SUPFAM" id="SSF56300">
    <property type="entry name" value="Metallo-dependent phosphatases"/>
    <property type="match status" value="1"/>
</dbReference>
<reference evidence="2 3" key="1">
    <citation type="submission" date="2013-04" db="EMBL/GenBank/DDBJ databases">
        <title>The Genome Sequence of Treponema maltophilum ATCC 51939.</title>
        <authorList>
            <consortium name="The Broad Institute Genomics Platform"/>
            <person name="Earl A."/>
            <person name="Ward D."/>
            <person name="Feldgarden M."/>
            <person name="Gevers D."/>
            <person name="Leonetti C."/>
            <person name="Blanton J.M."/>
            <person name="Dewhirst F.E."/>
            <person name="Izard J."/>
            <person name="Walker B."/>
            <person name="Young S."/>
            <person name="Zeng Q."/>
            <person name="Gargeya S."/>
            <person name="Fitzgerald M."/>
            <person name="Haas B."/>
            <person name="Abouelleil A."/>
            <person name="Allen A.W."/>
            <person name="Alvarado L."/>
            <person name="Arachchi H.M."/>
            <person name="Berlin A.M."/>
            <person name="Chapman S.B."/>
            <person name="Gainer-Dewar J."/>
            <person name="Goldberg J."/>
            <person name="Griggs A."/>
            <person name="Gujja S."/>
            <person name="Hansen M."/>
            <person name="Howarth C."/>
            <person name="Imamovic A."/>
            <person name="Ireland A."/>
            <person name="Larimer J."/>
            <person name="McCowan C."/>
            <person name="Murphy C."/>
            <person name="Pearson M."/>
            <person name="Poon T.W."/>
            <person name="Priest M."/>
            <person name="Roberts A."/>
            <person name="Saif S."/>
            <person name="Shea T."/>
            <person name="Sisk P."/>
            <person name="Sykes S."/>
            <person name="Wortman J."/>
            <person name="Nusbaum C."/>
            <person name="Birren B."/>
        </authorList>
    </citation>
    <scope>NUCLEOTIDE SEQUENCE [LARGE SCALE GENOMIC DNA]</scope>
    <source>
        <strain evidence="2 3">ATCC 51939</strain>
    </source>
</reference>
<dbReference type="GO" id="GO:0016787">
    <property type="term" value="F:hydrolase activity"/>
    <property type="evidence" value="ECO:0007669"/>
    <property type="project" value="InterPro"/>
</dbReference>
<dbReference type="HOGENOM" id="CLU_041441_5_0_12"/>
<proteinExistence type="predicted"/>
<keyword evidence="3" id="KW-1185">Reference proteome</keyword>
<evidence type="ECO:0000313" key="3">
    <source>
        <dbReference type="Proteomes" id="UP000014541"/>
    </source>
</evidence>
<dbReference type="Pfam" id="PF00149">
    <property type="entry name" value="Metallophos"/>
    <property type="match status" value="1"/>
</dbReference>
<feature type="domain" description="Calcineurin-like phosphoesterase" evidence="1">
    <location>
        <begin position="1"/>
        <end position="177"/>
    </location>
</feature>
<dbReference type="STRING" id="1125699.HMPREF9194_00633"/>
<dbReference type="Proteomes" id="UP000014541">
    <property type="component" value="Unassembled WGS sequence"/>
</dbReference>
<dbReference type="PANTHER" id="PTHR37523">
    <property type="entry name" value="METALLOPHOSPHOESTERASE"/>
    <property type="match status" value="1"/>
</dbReference>
<evidence type="ECO:0000313" key="2">
    <source>
        <dbReference type="EMBL" id="EPF30317.1"/>
    </source>
</evidence>
<name>S3KDN6_TREMA</name>
<dbReference type="EMBL" id="ATFF01000006">
    <property type="protein sequence ID" value="EPF30317.1"/>
    <property type="molecule type" value="Genomic_DNA"/>
</dbReference>
<evidence type="ECO:0000259" key="1">
    <source>
        <dbReference type="Pfam" id="PF00149"/>
    </source>
</evidence>
<sequence>MRFLVLSDIHGDTEKLEKLDDEFGRADAVLFAGDFARLSDPSSALGVLNTLIEKHDSLFCVLGNCDEKDFLTELENLDVSVEGDLVLRDGLAFGGAGGGLKFTGDTPFERTEEDLAGDLSIVGEKGDCGNVILLIHHPPYDTKLDVAGGGPHVGSKLSRAFIEKHKPLAVISGHIHESFAVDKLGPTVLMNPGAVADGRYGILEVEHDGKTDSWSVTKAELKTIPER</sequence>
<comment type="caution">
    <text evidence="2">The sequence shown here is derived from an EMBL/GenBank/DDBJ whole genome shotgun (WGS) entry which is preliminary data.</text>
</comment>
<dbReference type="PATRIC" id="fig|1125699.3.peg.645"/>